<evidence type="ECO:0000256" key="1">
    <source>
        <dbReference type="SAM" id="MobiDB-lite"/>
    </source>
</evidence>
<name>K0T422_THAOC</name>
<dbReference type="Gene3D" id="2.40.70.10">
    <property type="entry name" value="Acid Proteases"/>
    <property type="match status" value="1"/>
</dbReference>
<reference evidence="2 3" key="1">
    <citation type="journal article" date="2012" name="Genome Biol.">
        <title>Genome and low-iron response of an oceanic diatom adapted to chronic iron limitation.</title>
        <authorList>
            <person name="Lommer M."/>
            <person name="Specht M."/>
            <person name="Roy A.S."/>
            <person name="Kraemer L."/>
            <person name="Andreson R."/>
            <person name="Gutowska M.A."/>
            <person name="Wolf J."/>
            <person name="Bergner S.V."/>
            <person name="Schilhabel M.B."/>
            <person name="Klostermeier U.C."/>
            <person name="Beiko R.G."/>
            <person name="Rosenstiel P."/>
            <person name="Hippler M."/>
            <person name="Laroche J."/>
        </authorList>
    </citation>
    <scope>NUCLEOTIDE SEQUENCE [LARGE SCALE GENOMIC DNA]</scope>
    <source>
        <strain evidence="2 3">CCMP1005</strain>
    </source>
</reference>
<dbReference type="AlphaFoldDB" id="K0T422"/>
<dbReference type="eggNOG" id="ENOG502SNP5">
    <property type="taxonomic scope" value="Eukaryota"/>
</dbReference>
<dbReference type="PROSITE" id="PS51257">
    <property type="entry name" value="PROKAR_LIPOPROTEIN"/>
    <property type="match status" value="1"/>
</dbReference>
<dbReference type="EMBL" id="AGNL01005804">
    <property type="protein sequence ID" value="EJK72455.1"/>
    <property type="molecule type" value="Genomic_DNA"/>
</dbReference>
<organism evidence="2 3">
    <name type="scientific">Thalassiosira oceanica</name>
    <name type="common">Marine diatom</name>
    <dbReference type="NCBI Taxonomy" id="159749"/>
    <lineage>
        <taxon>Eukaryota</taxon>
        <taxon>Sar</taxon>
        <taxon>Stramenopiles</taxon>
        <taxon>Ochrophyta</taxon>
        <taxon>Bacillariophyta</taxon>
        <taxon>Coscinodiscophyceae</taxon>
        <taxon>Thalassiosirophycidae</taxon>
        <taxon>Thalassiosirales</taxon>
        <taxon>Thalassiosiraceae</taxon>
        <taxon>Thalassiosira</taxon>
    </lineage>
</organism>
<evidence type="ECO:0000313" key="2">
    <source>
        <dbReference type="EMBL" id="EJK72455.1"/>
    </source>
</evidence>
<dbReference type="OMA" id="MIAHSEM"/>
<feature type="compositionally biased region" description="Basic residues" evidence="1">
    <location>
        <begin position="94"/>
        <end position="109"/>
    </location>
</feature>
<protein>
    <recommendedName>
        <fullName evidence="4">Peptidase A2 domain-containing protein</fullName>
    </recommendedName>
</protein>
<comment type="caution">
    <text evidence="2">The sequence shown here is derived from an EMBL/GenBank/DDBJ whole genome shotgun (WGS) entry which is preliminary data.</text>
</comment>
<accession>K0T422</accession>
<dbReference type="OrthoDB" id="44969at2759"/>
<proteinExistence type="predicted"/>
<evidence type="ECO:0000313" key="3">
    <source>
        <dbReference type="Proteomes" id="UP000266841"/>
    </source>
</evidence>
<dbReference type="Proteomes" id="UP000266841">
    <property type="component" value="Unassembled WGS sequence"/>
</dbReference>
<sequence>MFLRVHTLLVVSLGCWGVGIVGTLGFAPPSPTKKRHVRPLRQQQQVENDTLLESLRSMRVAELKIELESLNVSTANALEKEELVQRLLNAKRKSTSSVSKKKKKKKRRRSQESDLAEEPEEPVNRAGDDWSIIAPFKYYDLESSKSVAANNADDLYIRPSPGRYPAIEVEFSIGHDAVKMNLLVDTACSGLVLSPQAVADANRQVPGIIMLQDAFGGATMTSAGGTSASGVARWNSAKFMVQGSEVNMQGIAACQDIGALPFGIDGILGLSFLGQFKCTDFDRRNELRLSKDNPEPSISDQADTVAKGNLLMTKLRIYMAEVLLDGRGPVKLLVDTGAASSFLNWKGVSDLRLSNASPQIEPIREAIGAMGADNNALRLTDRFVLKRRYNLVADSVTASFCPGVALDGTKYGEGINVDIGDIPVLEQLRSDDVGGIMGSDLLMMCDVVRFSFNGASPKLVLMKRQLT</sequence>
<evidence type="ECO:0008006" key="4">
    <source>
        <dbReference type="Google" id="ProtNLM"/>
    </source>
</evidence>
<gene>
    <name evidence="2" type="ORF">THAOC_06016</name>
</gene>
<keyword evidence="3" id="KW-1185">Reference proteome</keyword>
<dbReference type="InterPro" id="IPR021109">
    <property type="entry name" value="Peptidase_aspartic_dom_sf"/>
</dbReference>
<feature type="region of interest" description="Disordered" evidence="1">
    <location>
        <begin position="94"/>
        <end position="126"/>
    </location>
</feature>